<accession>A0A0C3P565</accession>
<proteinExistence type="predicted"/>
<gene>
    <name evidence="2" type="ORF">M404DRAFT_668806</name>
</gene>
<evidence type="ECO:0000313" key="2">
    <source>
        <dbReference type="EMBL" id="KIO02419.1"/>
    </source>
</evidence>
<organism evidence="2 3">
    <name type="scientific">Pisolithus tinctorius Marx 270</name>
    <dbReference type="NCBI Taxonomy" id="870435"/>
    <lineage>
        <taxon>Eukaryota</taxon>
        <taxon>Fungi</taxon>
        <taxon>Dikarya</taxon>
        <taxon>Basidiomycota</taxon>
        <taxon>Agaricomycotina</taxon>
        <taxon>Agaricomycetes</taxon>
        <taxon>Agaricomycetidae</taxon>
        <taxon>Boletales</taxon>
        <taxon>Sclerodermatineae</taxon>
        <taxon>Pisolithaceae</taxon>
        <taxon>Pisolithus</taxon>
    </lineage>
</organism>
<sequence length="94" mass="10056">MHVSVTLKIPTPISSCFPEHASGGGGASVQTPQDRSACDAQKHTLTDSNGSHNPFIEGPVTTATCQRRTPLRCIMIPFSRACFDIVVLRNHGPV</sequence>
<name>A0A0C3P565_PISTI</name>
<evidence type="ECO:0000313" key="3">
    <source>
        <dbReference type="Proteomes" id="UP000054217"/>
    </source>
</evidence>
<dbReference type="EMBL" id="KN831982">
    <property type="protein sequence ID" value="KIO02419.1"/>
    <property type="molecule type" value="Genomic_DNA"/>
</dbReference>
<evidence type="ECO:0000256" key="1">
    <source>
        <dbReference type="SAM" id="MobiDB-lite"/>
    </source>
</evidence>
<feature type="compositionally biased region" description="Basic and acidic residues" evidence="1">
    <location>
        <begin position="36"/>
        <end position="45"/>
    </location>
</feature>
<dbReference type="Proteomes" id="UP000054217">
    <property type="component" value="Unassembled WGS sequence"/>
</dbReference>
<protein>
    <submittedName>
        <fullName evidence="2">Uncharacterized protein</fullName>
    </submittedName>
</protein>
<reference evidence="3" key="2">
    <citation type="submission" date="2015-01" db="EMBL/GenBank/DDBJ databases">
        <title>Evolutionary Origins and Diversification of the Mycorrhizal Mutualists.</title>
        <authorList>
            <consortium name="DOE Joint Genome Institute"/>
            <consortium name="Mycorrhizal Genomics Consortium"/>
            <person name="Kohler A."/>
            <person name="Kuo A."/>
            <person name="Nagy L.G."/>
            <person name="Floudas D."/>
            <person name="Copeland A."/>
            <person name="Barry K.W."/>
            <person name="Cichocki N."/>
            <person name="Veneault-Fourrey C."/>
            <person name="LaButti K."/>
            <person name="Lindquist E.A."/>
            <person name="Lipzen A."/>
            <person name="Lundell T."/>
            <person name="Morin E."/>
            <person name="Murat C."/>
            <person name="Riley R."/>
            <person name="Ohm R."/>
            <person name="Sun H."/>
            <person name="Tunlid A."/>
            <person name="Henrissat B."/>
            <person name="Grigoriev I.V."/>
            <person name="Hibbett D.S."/>
            <person name="Martin F."/>
        </authorList>
    </citation>
    <scope>NUCLEOTIDE SEQUENCE [LARGE SCALE GENOMIC DNA]</scope>
    <source>
        <strain evidence="3">Marx 270</strain>
    </source>
</reference>
<dbReference type="AlphaFoldDB" id="A0A0C3P565"/>
<keyword evidence="3" id="KW-1185">Reference proteome</keyword>
<reference evidence="2 3" key="1">
    <citation type="submission" date="2014-04" db="EMBL/GenBank/DDBJ databases">
        <authorList>
            <consortium name="DOE Joint Genome Institute"/>
            <person name="Kuo A."/>
            <person name="Kohler A."/>
            <person name="Costa M.D."/>
            <person name="Nagy L.G."/>
            <person name="Floudas D."/>
            <person name="Copeland A."/>
            <person name="Barry K.W."/>
            <person name="Cichocki N."/>
            <person name="Veneault-Fourrey C."/>
            <person name="LaButti K."/>
            <person name="Lindquist E.A."/>
            <person name="Lipzen A."/>
            <person name="Lundell T."/>
            <person name="Morin E."/>
            <person name="Murat C."/>
            <person name="Sun H."/>
            <person name="Tunlid A."/>
            <person name="Henrissat B."/>
            <person name="Grigoriev I.V."/>
            <person name="Hibbett D.S."/>
            <person name="Martin F."/>
            <person name="Nordberg H.P."/>
            <person name="Cantor M.N."/>
            <person name="Hua S.X."/>
        </authorList>
    </citation>
    <scope>NUCLEOTIDE SEQUENCE [LARGE SCALE GENOMIC DNA]</scope>
    <source>
        <strain evidence="2 3">Marx 270</strain>
    </source>
</reference>
<feature type="region of interest" description="Disordered" evidence="1">
    <location>
        <begin position="20"/>
        <end position="53"/>
    </location>
</feature>
<dbReference type="InParanoid" id="A0A0C3P565"/>
<dbReference type="HOGENOM" id="CLU_2387074_0_0_1"/>